<organism evidence="1 2">
    <name type="scientific">Taxus chinensis</name>
    <name type="common">Chinese yew</name>
    <name type="synonym">Taxus wallichiana var. chinensis</name>
    <dbReference type="NCBI Taxonomy" id="29808"/>
    <lineage>
        <taxon>Eukaryota</taxon>
        <taxon>Viridiplantae</taxon>
        <taxon>Streptophyta</taxon>
        <taxon>Embryophyta</taxon>
        <taxon>Tracheophyta</taxon>
        <taxon>Spermatophyta</taxon>
        <taxon>Pinopsida</taxon>
        <taxon>Pinidae</taxon>
        <taxon>Conifers II</taxon>
        <taxon>Cupressales</taxon>
        <taxon>Taxaceae</taxon>
        <taxon>Taxus</taxon>
    </lineage>
</organism>
<name>A0AA38FZX1_TAXCH</name>
<comment type="caution">
    <text evidence="1">The sequence shown here is derived from an EMBL/GenBank/DDBJ whole genome shotgun (WGS) entry which is preliminary data.</text>
</comment>
<gene>
    <name evidence="1" type="ORF">KI387_022346</name>
</gene>
<sequence>MEIGMVQSRATARIKAFRIGCMVPCPWEGPFPRHYNPQEKLDFMVEVFPKLTQWIEYIGAYEKSVGQPCQW</sequence>
<evidence type="ECO:0000313" key="1">
    <source>
        <dbReference type="EMBL" id="KAH9313719.1"/>
    </source>
</evidence>
<accession>A0AA38FZX1</accession>
<feature type="non-terminal residue" evidence="1">
    <location>
        <position position="71"/>
    </location>
</feature>
<dbReference type="EMBL" id="JAHRHJ020000005">
    <property type="protein sequence ID" value="KAH9313719.1"/>
    <property type="molecule type" value="Genomic_DNA"/>
</dbReference>
<reference evidence="1 2" key="1">
    <citation type="journal article" date="2021" name="Nat. Plants">
        <title>The Taxus genome provides insights into paclitaxel biosynthesis.</title>
        <authorList>
            <person name="Xiong X."/>
            <person name="Gou J."/>
            <person name="Liao Q."/>
            <person name="Li Y."/>
            <person name="Zhou Q."/>
            <person name="Bi G."/>
            <person name="Li C."/>
            <person name="Du R."/>
            <person name="Wang X."/>
            <person name="Sun T."/>
            <person name="Guo L."/>
            <person name="Liang H."/>
            <person name="Lu P."/>
            <person name="Wu Y."/>
            <person name="Zhang Z."/>
            <person name="Ro D.K."/>
            <person name="Shang Y."/>
            <person name="Huang S."/>
            <person name="Yan J."/>
        </authorList>
    </citation>
    <scope>NUCLEOTIDE SEQUENCE [LARGE SCALE GENOMIC DNA]</scope>
    <source>
        <strain evidence="1">Ta-2019</strain>
    </source>
</reference>
<dbReference type="Proteomes" id="UP000824469">
    <property type="component" value="Unassembled WGS sequence"/>
</dbReference>
<protein>
    <submittedName>
        <fullName evidence="1">Uncharacterized protein</fullName>
    </submittedName>
</protein>
<dbReference type="AlphaFoldDB" id="A0AA38FZX1"/>
<proteinExistence type="predicted"/>
<evidence type="ECO:0000313" key="2">
    <source>
        <dbReference type="Proteomes" id="UP000824469"/>
    </source>
</evidence>
<keyword evidence="2" id="KW-1185">Reference proteome</keyword>